<reference evidence="2" key="1">
    <citation type="journal article" date="2019" name="Int. J. Syst. Evol. Microbiol.">
        <title>The Global Catalogue of Microorganisms (GCM) 10K type strain sequencing project: providing services to taxonomists for standard genome sequencing and annotation.</title>
        <authorList>
            <consortium name="The Broad Institute Genomics Platform"/>
            <consortium name="The Broad Institute Genome Sequencing Center for Infectious Disease"/>
            <person name="Wu L."/>
            <person name="Ma J."/>
        </authorList>
    </citation>
    <scope>NUCLEOTIDE SEQUENCE [LARGE SCALE GENOMIC DNA]</scope>
    <source>
        <strain evidence="2">CCUG 62952</strain>
    </source>
</reference>
<dbReference type="Proteomes" id="UP001596978">
    <property type="component" value="Unassembled WGS sequence"/>
</dbReference>
<comment type="caution">
    <text evidence="1">The sequence shown here is derived from an EMBL/GenBank/DDBJ whole genome shotgun (WGS) entry which is preliminary data.</text>
</comment>
<protein>
    <submittedName>
        <fullName evidence="1">Uncharacterized protein</fullName>
    </submittedName>
</protein>
<keyword evidence="2" id="KW-1185">Reference proteome</keyword>
<evidence type="ECO:0000313" key="1">
    <source>
        <dbReference type="EMBL" id="MFD0864044.1"/>
    </source>
</evidence>
<accession>A0ABW3D1T7</accession>
<organism evidence="1 2">
    <name type="scientific">Sungkyunkwania multivorans</name>
    <dbReference type="NCBI Taxonomy" id="1173618"/>
    <lineage>
        <taxon>Bacteria</taxon>
        <taxon>Pseudomonadati</taxon>
        <taxon>Bacteroidota</taxon>
        <taxon>Flavobacteriia</taxon>
        <taxon>Flavobacteriales</taxon>
        <taxon>Flavobacteriaceae</taxon>
        <taxon>Sungkyunkwania</taxon>
    </lineage>
</organism>
<evidence type="ECO:0000313" key="2">
    <source>
        <dbReference type="Proteomes" id="UP001596978"/>
    </source>
</evidence>
<proteinExistence type="predicted"/>
<name>A0ABW3D1T7_9FLAO</name>
<dbReference type="EMBL" id="JBHTJH010000017">
    <property type="protein sequence ID" value="MFD0864044.1"/>
    <property type="molecule type" value="Genomic_DNA"/>
</dbReference>
<sequence>MNKLQIKIHKSTDGELSRSVAKILIDGIDLIELLNEFEKPFATKEGSPSIAGQYEGLSPTTLHKNLLNLTDNSNSKDNKSDILDCDCGVWGCWAFMTKIEIIDEKVIWTDFEQLHRGKESHTHWDYSQFGPFEFDETEYNHELEKIKN</sequence>
<dbReference type="RefSeq" id="WP_386410834.1">
    <property type="nucleotide sequence ID" value="NZ_JBHTJH010000017.1"/>
</dbReference>
<gene>
    <name evidence="1" type="ORF">ACFQ1M_17645</name>
</gene>